<reference evidence="1 2" key="1">
    <citation type="journal article" date="2023" name="Life. Sci Alliance">
        <title>Evolutionary insights into 3D genome organization and epigenetic landscape of Vigna mungo.</title>
        <authorList>
            <person name="Junaid A."/>
            <person name="Singh B."/>
            <person name="Bhatia S."/>
        </authorList>
    </citation>
    <scope>NUCLEOTIDE SEQUENCE [LARGE SCALE GENOMIC DNA]</scope>
    <source>
        <strain evidence="1">Urdbean</strain>
    </source>
</reference>
<sequence>MTDVYVFNDLFHPGFNFYFKETGKRRIEGIPNLVSSLRLNFRLAFGEFIIYLIQEILCIKHNIFGPEKPISDSWIFELFTFCIKSHDINGKELHLQVVELLLMLSLK</sequence>
<organism evidence="1 2">
    <name type="scientific">Vigna mungo</name>
    <name type="common">Black gram</name>
    <name type="synonym">Phaseolus mungo</name>
    <dbReference type="NCBI Taxonomy" id="3915"/>
    <lineage>
        <taxon>Eukaryota</taxon>
        <taxon>Viridiplantae</taxon>
        <taxon>Streptophyta</taxon>
        <taxon>Embryophyta</taxon>
        <taxon>Tracheophyta</taxon>
        <taxon>Spermatophyta</taxon>
        <taxon>Magnoliopsida</taxon>
        <taxon>eudicotyledons</taxon>
        <taxon>Gunneridae</taxon>
        <taxon>Pentapetalae</taxon>
        <taxon>rosids</taxon>
        <taxon>fabids</taxon>
        <taxon>Fabales</taxon>
        <taxon>Fabaceae</taxon>
        <taxon>Papilionoideae</taxon>
        <taxon>50 kb inversion clade</taxon>
        <taxon>NPAAA clade</taxon>
        <taxon>indigoferoid/millettioid clade</taxon>
        <taxon>Phaseoleae</taxon>
        <taxon>Vigna</taxon>
    </lineage>
</organism>
<gene>
    <name evidence="1" type="ORF">V8G54_028879</name>
</gene>
<dbReference type="Proteomes" id="UP001374535">
    <property type="component" value="Chromosome 9"/>
</dbReference>
<proteinExistence type="predicted"/>
<accession>A0AAQ3MTL2</accession>
<name>A0AAQ3MTL2_VIGMU</name>
<dbReference type="EMBL" id="CP144692">
    <property type="protein sequence ID" value="WVY96728.1"/>
    <property type="molecule type" value="Genomic_DNA"/>
</dbReference>
<keyword evidence="2" id="KW-1185">Reference proteome</keyword>
<evidence type="ECO:0000313" key="1">
    <source>
        <dbReference type="EMBL" id="WVY96728.1"/>
    </source>
</evidence>
<evidence type="ECO:0000313" key="2">
    <source>
        <dbReference type="Proteomes" id="UP001374535"/>
    </source>
</evidence>
<dbReference type="AlphaFoldDB" id="A0AAQ3MTL2"/>
<protein>
    <submittedName>
        <fullName evidence="1">Uncharacterized protein</fullName>
    </submittedName>
</protein>